<dbReference type="PRINTS" id="PR00735">
    <property type="entry name" value="GLHYDRLASE8"/>
</dbReference>
<dbReference type="GO" id="GO:0030245">
    <property type="term" value="P:cellulose catabolic process"/>
    <property type="evidence" value="ECO:0007669"/>
    <property type="project" value="UniProtKB-KW"/>
</dbReference>
<keyword evidence="5" id="KW-0136">Cellulose degradation</keyword>
<protein>
    <recommendedName>
        <fullName evidence="3">cellulase</fullName>
        <ecNumber evidence="3">3.2.1.4</ecNumber>
    </recommendedName>
</protein>
<sequence>MKISHFAVAGLVAVGLSHATVHFPFPQNLDYGNANAATLTDKATAATQLQTAFDYYYTTFYRENGDYACIRADPGDNQCFSEGIGYGMLMMVYFSNNEKNYQAEFDKLWALYKAAEDKNGLMNWKIGNADPTQVWGEYAATDAEVDVAAALIMASYQFGDETYLSEAKTLLQNVRTYEFETNGLHKPGDNWNDKKNPSYISPAYYYLFAAVDTDGAEFWNTTAMDANYALLEANSASHTTGLFDNWTNASGADLESMYGYDASRTPWRLGQAWYWFSDSRAQALLQKMGTWASTQSASNVAGSISVSGTMGADHNNTFVATVMTSLSASTAFQSKLDEYWNETVSTTNSDANLKYFQKSMEILNGLLVSGNMPNFASGALPVSISKAPKALSSAVVMQGKQLNLKVSGAAQVKLFNLTGHEVWNTHVAAGTSTVSLSKIPNGVYMVQIRSGEKSEMHKIRVQ</sequence>
<keyword evidence="8" id="KW-0732">Signal</keyword>
<comment type="catalytic activity">
    <reaction evidence="1">
        <text>Endohydrolysis of (1-&gt;4)-beta-D-glucosidic linkages in cellulose, lichenin and cereal beta-D-glucans.</text>
        <dbReference type="EC" id="3.2.1.4"/>
    </reaction>
</comment>
<name>A0A2M9A4Q0_9BACT</name>
<evidence type="ECO:0000313" key="11">
    <source>
        <dbReference type="Proteomes" id="UP000231134"/>
    </source>
</evidence>
<evidence type="ECO:0000313" key="10">
    <source>
        <dbReference type="EMBL" id="PJJ40690.1"/>
    </source>
</evidence>
<dbReference type="InterPro" id="IPR026444">
    <property type="entry name" value="Secre_tail"/>
</dbReference>
<feature type="domain" description="Secretion system C-terminal sorting" evidence="9">
    <location>
        <begin position="406"/>
        <end position="459"/>
    </location>
</feature>
<feature type="signal peptide" evidence="8">
    <location>
        <begin position="1"/>
        <end position="19"/>
    </location>
</feature>
<dbReference type="OrthoDB" id="9803461at2"/>
<dbReference type="EC" id="3.2.1.4" evidence="3"/>
<comment type="similarity">
    <text evidence="2">Belongs to the glycosyl hydrolase 8 (cellulase D) family.</text>
</comment>
<dbReference type="Pfam" id="PF18962">
    <property type="entry name" value="Por_Secre_tail"/>
    <property type="match status" value="1"/>
</dbReference>
<reference evidence="10 11" key="1">
    <citation type="submission" date="2017-11" db="EMBL/GenBank/DDBJ databases">
        <title>Animal gut microbial communities from fecal samples from Wisconsin, USA.</title>
        <authorList>
            <person name="Neumann A."/>
        </authorList>
    </citation>
    <scope>NUCLEOTIDE SEQUENCE [LARGE SCALE GENOMIC DNA]</scope>
    <source>
        <strain evidence="10 11">UWS3</strain>
    </source>
</reference>
<evidence type="ECO:0000256" key="6">
    <source>
        <dbReference type="ARBA" id="ARBA00023295"/>
    </source>
</evidence>
<dbReference type="NCBIfam" id="TIGR04183">
    <property type="entry name" value="Por_Secre_tail"/>
    <property type="match status" value="1"/>
</dbReference>
<dbReference type="InterPro" id="IPR002037">
    <property type="entry name" value="Glyco_hydro_8"/>
</dbReference>
<evidence type="ECO:0000256" key="2">
    <source>
        <dbReference type="ARBA" id="ARBA00009209"/>
    </source>
</evidence>
<evidence type="ECO:0000259" key="9">
    <source>
        <dbReference type="Pfam" id="PF18962"/>
    </source>
</evidence>
<dbReference type="EMBL" id="PGEX01000001">
    <property type="protein sequence ID" value="PJJ40690.1"/>
    <property type="molecule type" value="Genomic_DNA"/>
</dbReference>
<gene>
    <name evidence="10" type="ORF">BGX16_0627</name>
</gene>
<dbReference type="Proteomes" id="UP000231134">
    <property type="component" value="Unassembled WGS sequence"/>
</dbReference>
<dbReference type="AlphaFoldDB" id="A0A2M9A4Q0"/>
<evidence type="ECO:0000256" key="8">
    <source>
        <dbReference type="SAM" id="SignalP"/>
    </source>
</evidence>
<dbReference type="InterPro" id="IPR012341">
    <property type="entry name" value="6hp_glycosidase-like_sf"/>
</dbReference>
<evidence type="ECO:0000256" key="5">
    <source>
        <dbReference type="ARBA" id="ARBA00023001"/>
    </source>
</evidence>
<feature type="chain" id="PRO_5014721629" description="cellulase" evidence="8">
    <location>
        <begin position="20"/>
        <end position="462"/>
    </location>
</feature>
<accession>A0A2M9A4Q0</accession>
<evidence type="ECO:0000256" key="1">
    <source>
        <dbReference type="ARBA" id="ARBA00000966"/>
    </source>
</evidence>
<evidence type="ECO:0000256" key="4">
    <source>
        <dbReference type="ARBA" id="ARBA00022801"/>
    </source>
</evidence>
<dbReference type="InterPro" id="IPR008928">
    <property type="entry name" value="6-hairpin_glycosidase_sf"/>
</dbReference>
<dbReference type="Gene3D" id="1.50.10.10">
    <property type="match status" value="1"/>
</dbReference>
<keyword evidence="6" id="KW-0326">Glycosidase</keyword>
<keyword evidence="11" id="KW-1185">Reference proteome</keyword>
<dbReference type="SUPFAM" id="SSF48208">
    <property type="entry name" value="Six-hairpin glycosidases"/>
    <property type="match status" value="1"/>
</dbReference>
<evidence type="ECO:0000256" key="7">
    <source>
        <dbReference type="ARBA" id="ARBA00023326"/>
    </source>
</evidence>
<dbReference type="RefSeq" id="WP_100424747.1">
    <property type="nucleotide sequence ID" value="NZ_PGEX01000001.1"/>
</dbReference>
<comment type="caution">
    <text evidence="10">The sequence shown here is derived from an EMBL/GenBank/DDBJ whole genome shotgun (WGS) entry which is preliminary data.</text>
</comment>
<evidence type="ECO:0000256" key="3">
    <source>
        <dbReference type="ARBA" id="ARBA00012601"/>
    </source>
</evidence>
<keyword evidence="4" id="KW-0378">Hydrolase</keyword>
<proteinExistence type="inferred from homology"/>
<dbReference type="GO" id="GO:0008810">
    <property type="term" value="F:cellulase activity"/>
    <property type="evidence" value="ECO:0007669"/>
    <property type="project" value="UniProtKB-EC"/>
</dbReference>
<organism evidence="10 11">
    <name type="scientific">Hallerella succinigenes</name>
    <dbReference type="NCBI Taxonomy" id="1896222"/>
    <lineage>
        <taxon>Bacteria</taxon>
        <taxon>Pseudomonadati</taxon>
        <taxon>Fibrobacterota</taxon>
        <taxon>Fibrobacteria</taxon>
        <taxon>Fibrobacterales</taxon>
        <taxon>Fibrobacteraceae</taxon>
        <taxon>Hallerella</taxon>
    </lineage>
</organism>
<keyword evidence="7" id="KW-0119">Carbohydrate metabolism</keyword>
<keyword evidence="7" id="KW-0624">Polysaccharide degradation</keyword>